<evidence type="ECO:0000313" key="3">
    <source>
        <dbReference type="Proteomes" id="UP000648187"/>
    </source>
</evidence>
<keyword evidence="3" id="KW-1185">Reference proteome</keyword>
<name>A0A835GSF5_SPOEX</name>
<organism evidence="2 3">
    <name type="scientific">Spodoptera exigua</name>
    <name type="common">Beet armyworm</name>
    <name type="synonym">Noctua fulgens</name>
    <dbReference type="NCBI Taxonomy" id="7107"/>
    <lineage>
        <taxon>Eukaryota</taxon>
        <taxon>Metazoa</taxon>
        <taxon>Ecdysozoa</taxon>
        <taxon>Arthropoda</taxon>
        <taxon>Hexapoda</taxon>
        <taxon>Insecta</taxon>
        <taxon>Pterygota</taxon>
        <taxon>Neoptera</taxon>
        <taxon>Endopterygota</taxon>
        <taxon>Lepidoptera</taxon>
        <taxon>Glossata</taxon>
        <taxon>Ditrysia</taxon>
        <taxon>Noctuoidea</taxon>
        <taxon>Noctuidae</taxon>
        <taxon>Amphipyrinae</taxon>
        <taxon>Spodoptera</taxon>
    </lineage>
</organism>
<dbReference type="AlphaFoldDB" id="A0A835GSF5"/>
<proteinExistence type="predicted"/>
<protein>
    <submittedName>
        <fullName evidence="2">Uncharacterized protein</fullName>
    </submittedName>
</protein>
<feature type="region of interest" description="Disordered" evidence="1">
    <location>
        <begin position="48"/>
        <end position="73"/>
    </location>
</feature>
<feature type="compositionally biased region" description="Polar residues" evidence="1">
    <location>
        <begin position="56"/>
        <end position="73"/>
    </location>
</feature>
<comment type="caution">
    <text evidence="2">The sequence shown here is derived from an EMBL/GenBank/DDBJ whole genome shotgun (WGS) entry which is preliminary data.</text>
</comment>
<reference evidence="2" key="1">
    <citation type="submission" date="2020-08" db="EMBL/GenBank/DDBJ databases">
        <title>Spodoptera exigua strain:BAW_Kor-Di-RS1 Genome sequencing and assembly.</title>
        <authorList>
            <person name="Kim J."/>
            <person name="Nam H.Y."/>
            <person name="Kwon M."/>
            <person name="Choi J.H."/>
            <person name="Cho S.R."/>
            <person name="Kim G.-H."/>
        </authorList>
    </citation>
    <scope>NUCLEOTIDE SEQUENCE</scope>
    <source>
        <strain evidence="2">BAW_Kor-Di-RS1</strain>
        <tissue evidence="2">Whole-body</tissue>
    </source>
</reference>
<evidence type="ECO:0000313" key="2">
    <source>
        <dbReference type="EMBL" id="KAF9424384.1"/>
    </source>
</evidence>
<accession>A0A835GSF5</accession>
<gene>
    <name evidence="2" type="ORF">HW555_000523</name>
</gene>
<dbReference type="EMBL" id="JACKWZ010000003">
    <property type="protein sequence ID" value="KAF9424384.1"/>
    <property type="molecule type" value="Genomic_DNA"/>
</dbReference>
<dbReference type="Proteomes" id="UP000648187">
    <property type="component" value="Unassembled WGS sequence"/>
</dbReference>
<sequence>MYPNSVKTKQLSKLDTLFLYENRLIAYYMEHITKRKYILYRRKRDTSAHRGVRSRTGASLHNSVARRSNQGSYPTLGSRANSYSTLGNRVQQFLPEKPASKDLPCLLEQCENEEQRRGVQWEVRVQCELMARASAALTRINMAWRRTSTAWSLWRSCVLLCATPRTPTPWRCKCTTQISKPINWISPNDKFTFSCPQEQTRVLYKLKYKSYIKEESPDS</sequence>
<evidence type="ECO:0000256" key="1">
    <source>
        <dbReference type="SAM" id="MobiDB-lite"/>
    </source>
</evidence>